<dbReference type="Pfam" id="PF00226">
    <property type="entry name" value="DnaJ"/>
    <property type="match status" value="1"/>
</dbReference>
<reference evidence="3 4" key="1">
    <citation type="journal article" date="2019" name="G3 (Bethesda)">
        <title>Sequencing of a Wild Apple (Malus baccata) Genome Unravels the Differences Between Cultivated and Wild Apple Species Regarding Disease Resistance and Cold Tolerance.</title>
        <authorList>
            <person name="Chen X."/>
        </authorList>
    </citation>
    <scope>NUCLEOTIDE SEQUENCE [LARGE SCALE GENOMIC DNA]</scope>
    <source>
        <strain evidence="4">cv. Shandingzi</strain>
        <tissue evidence="3">Leaves</tissue>
    </source>
</reference>
<keyword evidence="4" id="KW-1185">Reference proteome</keyword>
<evidence type="ECO:0000259" key="2">
    <source>
        <dbReference type="PROSITE" id="PS50076"/>
    </source>
</evidence>
<dbReference type="Proteomes" id="UP000315295">
    <property type="component" value="Unassembled WGS sequence"/>
</dbReference>
<organism evidence="3 4">
    <name type="scientific">Malus baccata</name>
    <name type="common">Siberian crab apple</name>
    <name type="synonym">Pyrus baccata</name>
    <dbReference type="NCBI Taxonomy" id="106549"/>
    <lineage>
        <taxon>Eukaryota</taxon>
        <taxon>Viridiplantae</taxon>
        <taxon>Streptophyta</taxon>
        <taxon>Embryophyta</taxon>
        <taxon>Tracheophyta</taxon>
        <taxon>Spermatophyta</taxon>
        <taxon>Magnoliopsida</taxon>
        <taxon>eudicotyledons</taxon>
        <taxon>Gunneridae</taxon>
        <taxon>Pentapetalae</taxon>
        <taxon>rosids</taxon>
        <taxon>fabids</taxon>
        <taxon>Rosales</taxon>
        <taxon>Rosaceae</taxon>
        <taxon>Amygdaloideae</taxon>
        <taxon>Maleae</taxon>
        <taxon>Malus</taxon>
    </lineage>
</organism>
<dbReference type="EMBL" id="VIEB01001354">
    <property type="protein sequence ID" value="TQD72890.1"/>
    <property type="molecule type" value="Genomic_DNA"/>
</dbReference>
<proteinExistence type="predicted"/>
<keyword evidence="1" id="KW-0472">Membrane</keyword>
<dbReference type="InterPro" id="IPR036869">
    <property type="entry name" value="J_dom_sf"/>
</dbReference>
<sequence length="553" mass="63149">MEDIGLFRQAWKWLQSQKHIYSRLRTAMGGCGDKIGMFVERHWPTVCSGCARTGRLLILLLIYWWDCVVRGFRSFIGLGSAALLLITWSCFLSLTSISCVVYVLLSMGAAGAAVQYLGYTPGLFIVGIFAILILWMYANFWITGILFIVGGYLFSLNHARLLVLMATVYAIYIVKVQVGWHGVVISINLAFISNDALNYMLQWCDKVSESTHFEEQKQSETVMEDDFSGECEYSIPTDQSEGLHSCNSSSTPTTSAVINEKEKSFPIKVVKEEISSADEMKKILDSIDHYEALGFPRHKKVDAAILKKEYRKKAMLVHPDKNMGSALASESFKRLQCAYEVLSDPTKKRDYDEQLRKEESKTKSVCQKSYGTSHQEGPDYYSEESRRIQCTKCGNSHIWVCTNRSKSKARWCQDCCQYHQAKDGDGWVEYKGSLVFTRPHKVEIPRAFVCAESKIFDVSEWAICQGMACRPNTHRPSFHVNMIGLEKTQRSNSSRFPWGLDAEMMDEDEEEFEVWLQQALASGLFCETSKRRKTWSPFKLPQRVKRQSRRTSC</sequence>
<accession>A0A540KFH3</accession>
<dbReference type="SUPFAM" id="SSF46565">
    <property type="entry name" value="Chaperone J-domain"/>
    <property type="match status" value="1"/>
</dbReference>
<dbReference type="PROSITE" id="PS00636">
    <property type="entry name" value="DNAJ_1"/>
    <property type="match status" value="1"/>
</dbReference>
<protein>
    <recommendedName>
        <fullName evidence="2">J domain-containing protein</fullName>
    </recommendedName>
</protein>
<dbReference type="CDD" id="cd06257">
    <property type="entry name" value="DnaJ"/>
    <property type="match status" value="1"/>
</dbReference>
<feature type="domain" description="J" evidence="2">
    <location>
        <begin position="288"/>
        <end position="355"/>
    </location>
</feature>
<dbReference type="Pfam" id="PF14901">
    <property type="entry name" value="Jiv90"/>
    <property type="match status" value="1"/>
</dbReference>
<dbReference type="SMART" id="SM00271">
    <property type="entry name" value="DnaJ"/>
    <property type="match status" value="1"/>
</dbReference>
<keyword evidence="1" id="KW-1133">Transmembrane helix</keyword>
<dbReference type="PANTHER" id="PTHR45270:SF1">
    <property type="entry name" value="CHAPERONE DNAJ-DOMAIN SUPERFAMILY PROTEIN"/>
    <property type="match status" value="1"/>
</dbReference>
<evidence type="ECO:0000256" key="1">
    <source>
        <dbReference type="SAM" id="Phobius"/>
    </source>
</evidence>
<dbReference type="InterPro" id="IPR001623">
    <property type="entry name" value="DnaJ_domain"/>
</dbReference>
<dbReference type="PANTHER" id="PTHR45270">
    <property type="entry name" value="OS03G0832900 PROTEIN"/>
    <property type="match status" value="1"/>
</dbReference>
<dbReference type="InterPro" id="IPR018253">
    <property type="entry name" value="DnaJ_domain_CS"/>
</dbReference>
<dbReference type="PROSITE" id="PS50076">
    <property type="entry name" value="DNAJ_2"/>
    <property type="match status" value="1"/>
</dbReference>
<name>A0A540KFH3_MALBA</name>
<evidence type="ECO:0000313" key="4">
    <source>
        <dbReference type="Proteomes" id="UP000315295"/>
    </source>
</evidence>
<dbReference type="InterPro" id="IPR032843">
    <property type="entry name" value="Jiv"/>
</dbReference>
<dbReference type="Gene3D" id="1.10.287.110">
    <property type="entry name" value="DnaJ domain"/>
    <property type="match status" value="1"/>
</dbReference>
<dbReference type="PRINTS" id="PR00625">
    <property type="entry name" value="JDOMAIN"/>
</dbReference>
<gene>
    <name evidence="3" type="ORF">C1H46_041576</name>
</gene>
<feature type="transmembrane region" description="Helical" evidence="1">
    <location>
        <begin position="123"/>
        <end position="149"/>
    </location>
</feature>
<comment type="caution">
    <text evidence="3">The sequence shown here is derived from an EMBL/GenBank/DDBJ whole genome shotgun (WGS) entry which is preliminary data.</text>
</comment>
<keyword evidence="1" id="KW-0812">Transmembrane</keyword>
<evidence type="ECO:0000313" key="3">
    <source>
        <dbReference type="EMBL" id="TQD72890.1"/>
    </source>
</evidence>
<dbReference type="AlphaFoldDB" id="A0A540KFH3"/>